<sequence>MATFKQNPKKRNRHEFNKNPNPSKNPNTIPLKSKRPNKKKKSQNNEEDNEIEKSKSKSKSTTPCRVVSAADLSASQQLRFFTERFESANSFKFSSLELESFKDSCVVEQSQGLEEDSEALSKHMKRAFGKSWKEVLCDGKLAEGEVDPGNPAVLVISTSALRSLELLRSLRPLTSECRAAKLFAKHMKVEEQVSSLKSRVNIASGTPSRIKKLIEIDALGLSRLAVLVLDMHTDAKGYSLFTLPQVSGEFWDLYNSYFHQKLVKGDLRICLYGPIPCSNEEKDAPEPVDDE</sequence>
<protein>
    <recommendedName>
        <fullName evidence="4">Protein CMSS1</fullName>
    </recommendedName>
</protein>
<evidence type="ECO:0000256" key="1">
    <source>
        <dbReference type="SAM" id="MobiDB-lite"/>
    </source>
</evidence>
<dbReference type="InterPro" id="IPR027417">
    <property type="entry name" value="P-loop_NTPase"/>
</dbReference>
<dbReference type="PANTHER" id="PTHR24030">
    <property type="entry name" value="PROTEIN CMSS1"/>
    <property type="match status" value="1"/>
</dbReference>
<dbReference type="PANTHER" id="PTHR24030:SF0">
    <property type="entry name" value="PROTEIN CMSS1"/>
    <property type="match status" value="1"/>
</dbReference>
<dbReference type="Pfam" id="PF14617">
    <property type="entry name" value="CMS1"/>
    <property type="match status" value="1"/>
</dbReference>
<proteinExistence type="predicted"/>
<name>A0AAP0E0H5_9MAGN</name>
<evidence type="ECO:0000313" key="2">
    <source>
        <dbReference type="EMBL" id="KAK9082713.1"/>
    </source>
</evidence>
<dbReference type="EMBL" id="JBBNAG010000013">
    <property type="protein sequence ID" value="KAK9082713.1"/>
    <property type="molecule type" value="Genomic_DNA"/>
</dbReference>
<dbReference type="Proteomes" id="UP001419268">
    <property type="component" value="Unassembled WGS sequence"/>
</dbReference>
<feature type="compositionally biased region" description="Low complexity" evidence="1">
    <location>
        <begin position="18"/>
        <end position="27"/>
    </location>
</feature>
<keyword evidence="3" id="KW-1185">Reference proteome</keyword>
<feature type="region of interest" description="Disordered" evidence="1">
    <location>
        <begin position="1"/>
        <end position="64"/>
    </location>
</feature>
<gene>
    <name evidence="2" type="ORF">Scep_029184</name>
</gene>
<feature type="compositionally biased region" description="Basic residues" evidence="1">
    <location>
        <begin position="32"/>
        <end position="42"/>
    </location>
</feature>
<comment type="caution">
    <text evidence="2">The sequence shown here is derived from an EMBL/GenBank/DDBJ whole genome shotgun (WGS) entry which is preliminary data.</text>
</comment>
<dbReference type="InterPro" id="IPR032704">
    <property type="entry name" value="Cms1"/>
</dbReference>
<accession>A0AAP0E0H5</accession>
<dbReference type="Gene3D" id="3.40.50.300">
    <property type="entry name" value="P-loop containing nucleotide triphosphate hydrolases"/>
    <property type="match status" value="1"/>
</dbReference>
<organism evidence="2 3">
    <name type="scientific">Stephania cephalantha</name>
    <dbReference type="NCBI Taxonomy" id="152367"/>
    <lineage>
        <taxon>Eukaryota</taxon>
        <taxon>Viridiplantae</taxon>
        <taxon>Streptophyta</taxon>
        <taxon>Embryophyta</taxon>
        <taxon>Tracheophyta</taxon>
        <taxon>Spermatophyta</taxon>
        <taxon>Magnoliopsida</taxon>
        <taxon>Ranunculales</taxon>
        <taxon>Menispermaceae</taxon>
        <taxon>Menispermoideae</taxon>
        <taxon>Cissampelideae</taxon>
        <taxon>Stephania</taxon>
    </lineage>
</organism>
<dbReference type="AlphaFoldDB" id="A0AAP0E0H5"/>
<dbReference type="GO" id="GO:0005634">
    <property type="term" value="C:nucleus"/>
    <property type="evidence" value="ECO:0007669"/>
    <property type="project" value="TreeGrafter"/>
</dbReference>
<dbReference type="GO" id="GO:0030686">
    <property type="term" value="C:90S preribosome"/>
    <property type="evidence" value="ECO:0007669"/>
    <property type="project" value="TreeGrafter"/>
</dbReference>
<reference evidence="2 3" key="1">
    <citation type="submission" date="2024-01" db="EMBL/GenBank/DDBJ databases">
        <title>Genome assemblies of Stephania.</title>
        <authorList>
            <person name="Yang L."/>
        </authorList>
    </citation>
    <scope>NUCLEOTIDE SEQUENCE [LARGE SCALE GENOMIC DNA]</scope>
    <source>
        <strain evidence="2">JXDWG</strain>
        <tissue evidence="2">Leaf</tissue>
    </source>
</reference>
<evidence type="ECO:0008006" key="4">
    <source>
        <dbReference type="Google" id="ProtNLM"/>
    </source>
</evidence>
<evidence type="ECO:0000313" key="3">
    <source>
        <dbReference type="Proteomes" id="UP001419268"/>
    </source>
</evidence>